<dbReference type="Gene3D" id="3.40.190.10">
    <property type="entry name" value="Periplasmic binding protein-like II"/>
    <property type="match status" value="2"/>
</dbReference>
<dbReference type="SMART" id="SM00388">
    <property type="entry name" value="HisKA"/>
    <property type="match status" value="1"/>
</dbReference>
<evidence type="ECO:0000256" key="7">
    <source>
        <dbReference type="SAM" id="Coils"/>
    </source>
</evidence>
<keyword evidence="7" id="KW-0175">Coiled coil</keyword>
<proteinExistence type="predicted"/>
<dbReference type="CDD" id="cd00082">
    <property type="entry name" value="HisKA"/>
    <property type="match status" value="1"/>
</dbReference>
<feature type="domain" description="PAC" evidence="11">
    <location>
        <begin position="480"/>
        <end position="533"/>
    </location>
</feature>
<dbReference type="SUPFAM" id="SSF52172">
    <property type="entry name" value="CheY-like"/>
    <property type="match status" value="1"/>
</dbReference>
<dbReference type="InterPro" id="IPR036641">
    <property type="entry name" value="HPT_dom_sf"/>
</dbReference>
<dbReference type="InterPro" id="IPR003661">
    <property type="entry name" value="HisK_dim/P_dom"/>
</dbReference>
<dbReference type="SUPFAM" id="SSF47226">
    <property type="entry name" value="Histidine-containing phosphotransfer domain, HPT domain"/>
    <property type="match status" value="1"/>
</dbReference>
<dbReference type="PANTHER" id="PTHR45339">
    <property type="entry name" value="HYBRID SIGNAL TRANSDUCTION HISTIDINE KINASE J"/>
    <property type="match status" value="1"/>
</dbReference>
<comment type="caution">
    <text evidence="13">The sequence shown here is derived from an EMBL/GenBank/DDBJ whole genome shotgun (WGS) entry which is preliminary data.</text>
</comment>
<dbReference type="PROSITE" id="PS50109">
    <property type="entry name" value="HIS_KIN"/>
    <property type="match status" value="1"/>
</dbReference>
<dbReference type="CDD" id="cd17546">
    <property type="entry name" value="REC_hyHK_CKI1_RcsC-like"/>
    <property type="match status" value="1"/>
</dbReference>
<dbReference type="InterPro" id="IPR000700">
    <property type="entry name" value="PAS-assoc_C"/>
</dbReference>
<keyword evidence="3 6" id="KW-0597">Phosphoprotein</keyword>
<dbReference type="Gene3D" id="1.10.287.130">
    <property type="match status" value="1"/>
</dbReference>
<feature type="domain" description="Histidine kinase" evidence="8">
    <location>
        <begin position="795"/>
        <end position="1016"/>
    </location>
</feature>
<dbReference type="SMART" id="SM00091">
    <property type="entry name" value="PAS"/>
    <property type="match status" value="3"/>
</dbReference>
<evidence type="ECO:0000259" key="8">
    <source>
        <dbReference type="PROSITE" id="PS50109"/>
    </source>
</evidence>
<dbReference type="SUPFAM" id="SSF55874">
    <property type="entry name" value="ATPase domain of HSP90 chaperone/DNA topoisomerase II/histidine kinase"/>
    <property type="match status" value="1"/>
</dbReference>
<accession>A0ABX0M384</accession>
<dbReference type="SUPFAM" id="SSF47384">
    <property type="entry name" value="Homodimeric domain of signal transducing histidine kinase"/>
    <property type="match status" value="1"/>
</dbReference>
<dbReference type="InterPro" id="IPR003594">
    <property type="entry name" value="HATPase_dom"/>
</dbReference>
<dbReference type="Pfam" id="PF01627">
    <property type="entry name" value="Hpt"/>
    <property type="match status" value="1"/>
</dbReference>
<evidence type="ECO:0000259" key="9">
    <source>
        <dbReference type="PROSITE" id="PS50110"/>
    </source>
</evidence>
<feature type="domain" description="HPt" evidence="12">
    <location>
        <begin position="1216"/>
        <end position="1316"/>
    </location>
</feature>
<dbReference type="PRINTS" id="PR00344">
    <property type="entry name" value="BCTRLSENSOR"/>
</dbReference>
<evidence type="ECO:0000259" key="12">
    <source>
        <dbReference type="PROSITE" id="PS50894"/>
    </source>
</evidence>
<dbReference type="Pfam" id="PF09084">
    <property type="entry name" value="NMT1"/>
    <property type="match status" value="1"/>
</dbReference>
<dbReference type="InterPro" id="IPR015168">
    <property type="entry name" value="SsuA/THI5"/>
</dbReference>
<dbReference type="InterPro" id="IPR000014">
    <property type="entry name" value="PAS"/>
</dbReference>
<dbReference type="PANTHER" id="PTHR45339:SF3">
    <property type="entry name" value="HISTIDINE KINASE"/>
    <property type="match status" value="1"/>
</dbReference>
<evidence type="ECO:0000313" key="14">
    <source>
        <dbReference type="Proteomes" id="UP000819052"/>
    </source>
</evidence>
<feature type="domain" description="PAC" evidence="11">
    <location>
        <begin position="585"/>
        <end position="638"/>
    </location>
</feature>
<feature type="coiled-coil region" evidence="7">
    <location>
        <begin position="754"/>
        <end position="781"/>
    </location>
</feature>
<evidence type="ECO:0000313" key="13">
    <source>
        <dbReference type="EMBL" id="NHZ38671.1"/>
    </source>
</evidence>
<dbReference type="Pfam" id="PF00512">
    <property type="entry name" value="HisKA"/>
    <property type="match status" value="1"/>
</dbReference>
<dbReference type="InterPro" id="IPR035965">
    <property type="entry name" value="PAS-like_dom_sf"/>
</dbReference>
<dbReference type="Pfam" id="PF08447">
    <property type="entry name" value="PAS_3"/>
    <property type="match status" value="1"/>
</dbReference>
<dbReference type="NCBIfam" id="TIGR00229">
    <property type="entry name" value="sensory_box"/>
    <property type="match status" value="2"/>
</dbReference>
<sequence length="1319" mass="142964">MPVPISFTRHRAALRCWRACALLAAALAGGDALAHALRCWRACALLAAALAGGDALALEKVVVQLKWQHQFQFAGYYAAQEQGFYREAGLEVTLREAERGDDAVSAVTSGAAEYGVANTNLLVARGRGKPVVVLASVFQHSPAVLLVRADAAGQPQLPASGTVMISPNSVELLVFMKKFGAPLAGYAQVRHSYNVGDLANGRVAAMSAFSTDQPYLLERDHTRFATLTPRAAGIDFYGDLLFTSEAELREHPARAAAMRAATLRGWQHALAHQAETVDLIRARYPHRLSREHLLYEAHGIVPLIEADMLEPGYSNPARWRAIASAYASLGLLPADFSLDGFLYQEARPDARFALPGTLSALALLALLLAAAAAWWRARRLAAALQAERALLADTRARLESSENLLRFALDGSGHGTWEWTQQSGALALSARFKELLGYAADEFAVDFNAWLLHVHPEDVARLKADLSACLKSPAAGSNVLACEFRMRCKDGRWKWMLGRGIVIGRDARARALRVSGTMADIGDRKEAEDARVRAVLEASPEAMLILDADGRIRYANHLCASSFGYALEALVGMPAERLAPGVREPGAPNRVITAQRRDASQFPAEMNRTPMLSQGHTLTIVSLRDISERQRAEQALKALAARLHEILQMMPIGLYIKDTEGRVTLMNSACETQFGLTLAQLSGDGQGATGTLNARERAAFAGGAMLDDVETVYNARLQRELHVRTIRKTVCNEQGQCEYLIAMMIDISASIGTEQQLRELNEHLEERVQQRTAQLDQAKQVAEEASMAKGQFLANMSHEIRTPMNGVIGMAYLALKTDLNPRQRDYIEKIRFAGEHLLGIIDDILDFSKIEAGKLEVEMVAFTLDHVIQTLSTVVAPKAATKDLALVFELDPALPRALQGDPLRLGQVLINYTHNAIKFSDSGRITVRIDNIDDRPDDCLLRFQVCDNGIGLTPEQTAKLFQSFQQADTSTTREYGGTGLGLAICKQLAQLMGGEVGVESHPGSGSCFWFTARVGKLDPGAVHTGAVHTGAVQAAQEQGPDAAAGARAPGQDALLRGARILLVEDNTFNQQIALEMLEEAGCVVCLAQNGLEALDLLAKTGFDVVLMDVQMPVMDGLQATRLIRLDPRLAGLRVLAMTATATSEDRARCMQAGMDDFISKPIQPALLCDAVARAMPARVPDASAPAALPAQPGFRTVAGDPEVIDLTVLAKLLSYNQDKVRKFAFKFLQTTQAGFEEMETALAAGDVARVRELGHRIKSSARTVGAMGMGELCLRLENLPRGSPASERAEAAALVAQLWPLLARITEQIMQNTTFASEA</sequence>
<feature type="domain" description="PAS" evidence="10">
    <location>
        <begin position="401"/>
        <end position="473"/>
    </location>
</feature>
<keyword evidence="4" id="KW-0902">Two-component regulatory system</keyword>
<reference evidence="13 14" key="1">
    <citation type="submission" date="2019-09" db="EMBL/GenBank/DDBJ databases">
        <title>Taxonomy of Antarctic Massilia spp.: description of Massilia rubra sp. nov., Massilia aquatica sp. nov., Massilia mucilaginosa sp. nov., Massilia frigida sp. nov. isolated from streams, lakes and regoliths.</title>
        <authorList>
            <person name="Holochova P."/>
            <person name="Sedlacek I."/>
            <person name="Kralova S."/>
            <person name="Maslanova I."/>
            <person name="Busse H.-J."/>
            <person name="Stankova E."/>
            <person name="Vrbovska V."/>
            <person name="Kovarovic V."/>
            <person name="Bartak M."/>
            <person name="Svec P."/>
            <person name="Pantucek R."/>
        </authorList>
    </citation>
    <scope>NUCLEOTIDE SEQUENCE [LARGE SCALE GENOMIC DNA]</scope>
    <source>
        <strain evidence="13 14">CCM 8693</strain>
    </source>
</reference>
<name>A0ABX0M384_9BURK</name>
<feature type="domain" description="PAS" evidence="10">
    <location>
        <begin position="639"/>
        <end position="683"/>
    </location>
</feature>
<dbReference type="Proteomes" id="UP000819052">
    <property type="component" value="Unassembled WGS sequence"/>
</dbReference>
<dbReference type="InterPro" id="IPR036097">
    <property type="entry name" value="HisK_dim/P_sf"/>
</dbReference>
<evidence type="ECO:0000256" key="2">
    <source>
        <dbReference type="ARBA" id="ARBA00012438"/>
    </source>
</evidence>
<dbReference type="SUPFAM" id="SSF55785">
    <property type="entry name" value="PYP-like sensor domain (PAS domain)"/>
    <property type="match status" value="3"/>
</dbReference>
<dbReference type="SMART" id="SM00073">
    <property type="entry name" value="HPT"/>
    <property type="match status" value="1"/>
</dbReference>
<dbReference type="PROSITE" id="PS50894">
    <property type="entry name" value="HPT"/>
    <property type="match status" value="1"/>
</dbReference>
<keyword evidence="14" id="KW-1185">Reference proteome</keyword>
<dbReference type="Gene3D" id="1.20.120.160">
    <property type="entry name" value="HPT domain"/>
    <property type="match status" value="1"/>
</dbReference>
<dbReference type="InterPro" id="IPR004358">
    <property type="entry name" value="Sig_transdc_His_kin-like_C"/>
</dbReference>
<dbReference type="InterPro" id="IPR008207">
    <property type="entry name" value="Sig_transdc_His_kin_Hpt_dom"/>
</dbReference>
<dbReference type="InterPro" id="IPR005467">
    <property type="entry name" value="His_kinase_dom"/>
</dbReference>
<evidence type="ECO:0000259" key="10">
    <source>
        <dbReference type="PROSITE" id="PS50112"/>
    </source>
</evidence>
<dbReference type="InterPro" id="IPR001610">
    <property type="entry name" value="PAC"/>
</dbReference>
<dbReference type="Pfam" id="PF13188">
    <property type="entry name" value="PAS_8"/>
    <property type="match status" value="1"/>
</dbReference>
<dbReference type="PROSITE" id="PS50110">
    <property type="entry name" value="RESPONSE_REGULATORY"/>
    <property type="match status" value="1"/>
</dbReference>
<dbReference type="CDD" id="cd00130">
    <property type="entry name" value="PAS"/>
    <property type="match status" value="2"/>
</dbReference>
<dbReference type="InterPro" id="IPR011006">
    <property type="entry name" value="CheY-like_superfamily"/>
</dbReference>
<feature type="domain" description="PAS" evidence="10">
    <location>
        <begin position="528"/>
        <end position="572"/>
    </location>
</feature>
<evidence type="ECO:0000256" key="5">
    <source>
        <dbReference type="PROSITE-ProRule" id="PRU00110"/>
    </source>
</evidence>
<dbReference type="EC" id="2.7.13.3" evidence="2"/>
<dbReference type="Gene3D" id="3.30.450.20">
    <property type="entry name" value="PAS domain"/>
    <property type="match status" value="3"/>
</dbReference>
<dbReference type="PROSITE" id="PS50112">
    <property type="entry name" value="PAS"/>
    <property type="match status" value="3"/>
</dbReference>
<dbReference type="SUPFAM" id="SSF53850">
    <property type="entry name" value="Periplasmic binding protein-like II"/>
    <property type="match status" value="1"/>
</dbReference>
<evidence type="ECO:0000256" key="1">
    <source>
        <dbReference type="ARBA" id="ARBA00000085"/>
    </source>
</evidence>
<dbReference type="InterPro" id="IPR036890">
    <property type="entry name" value="HATPase_C_sf"/>
</dbReference>
<dbReference type="Gene3D" id="3.30.565.10">
    <property type="entry name" value="Histidine kinase-like ATPase, C-terminal domain"/>
    <property type="match status" value="1"/>
</dbReference>
<dbReference type="InterPro" id="IPR001789">
    <property type="entry name" value="Sig_transdc_resp-reg_receiver"/>
</dbReference>
<comment type="catalytic activity">
    <reaction evidence="1">
        <text>ATP + protein L-histidine = ADP + protein N-phospho-L-histidine.</text>
        <dbReference type="EC" id="2.7.13.3"/>
    </reaction>
</comment>
<evidence type="ECO:0000259" key="11">
    <source>
        <dbReference type="PROSITE" id="PS50113"/>
    </source>
</evidence>
<feature type="modified residue" description="Phosphohistidine" evidence="5">
    <location>
        <position position="1255"/>
    </location>
</feature>
<dbReference type="Pfam" id="PF02518">
    <property type="entry name" value="HATPase_c"/>
    <property type="match status" value="1"/>
</dbReference>
<dbReference type="SMART" id="SM00448">
    <property type="entry name" value="REC"/>
    <property type="match status" value="1"/>
</dbReference>
<dbReference type="EMBL" id="VVIW01000001">
    <property type="protein sequence ID" value="NHZ38671.1"/>
    <property type="molecule type" value="Genomic_DNA"/>
</dbReference>
<dbReference type="RefSeq" id="WP_167073658.1">
    <property type="nucleotide sequence ID" value="NZ_VVIW01000001.1"/>
</dbReference>
<dbReference type="Pfam" id="PF00072">
    <property type="entry name" value="Response_reg"/>
    <property type="match status" value="1"/>
</dbReference>
<feature type="modified residue" description="4-aspartylphosphate" evidence="6">
    <location>
        <position position="1108"/>
    </location>
</feature>
<gene>
    <name evidence="13" type="ORF">F1609_00600</name>
</gene>
<organism evidence="13 14">
    <name type="scientific">Massilia aquatica</name>
    <dbReference type="NCBI Taxonomy" id="2609000"/>
    <lineage>
        <taxon>Bacteria</taxon>
        <taxon>Pseudomonadati</taxon>
        <taxon>Pseudomonadota</taxon>
        <taxon>Betaproteobacteria</taxon>
        <taxon>Burkholderiales</taxon>
        <taxon>Oxalobacteraceae</taxon>
        <taxon>Telluria group</taxon>
        <taxon>Massilia</taxon>
    </lineage>
</organism>
<feature type="domain" description="Response regulatory" evidence="9">
    <location>
        <begin position="1059"/>
        <end position="1175"/>
    </location>
</feature>
<dbReference type="SMART" id="SM00387">
    <property type="entry name" value="HATPase_c"/>
    <property type="match status" value="1"/>
</dbReference>
<dbReference type="CDD" id="cd00088">
    <property type="entry name" value="HPT"/>
    <property type="match status" value="1"/>
</dbReference>
<dbReference type="InterPro" id="IPR013655">
    <property type="entry name" value="PAS_fold_3"/>
</dbReference>
<dbReference type="SMART" id="SM00086">
    <property type="entry name" value="PAC"/>
    <property type="match status" value="3"/>
</dbReference>
<evidence type="ECO:0000256" key="4">
    <source>
        <dbReference type="ARBA" id="ARBA00023012"/>
    </source>
</evidence>
<dbReference type="CDD" id="cd16922">
    <property type="entry name" value="HATPase_EvgS-ArcB-TorS-like"/>
    <property type="match status" value="1"/>
</dbReference>
<protein>
    <recommendedName>
        <fullName evidence="2">histidine kinase</fullName>
        <ecNumber evidence="2">2.7.13.3</ecNumber>
    </recommendedName>
</protein>
<dbReference type="InterPro" id="IPR013767">
    <property type="entry name" value="PAS_fold"/>
</dbReference>
<dbReference type="PROSITE" id="PS50113">
    <property type="entry name" value="PAC"/>
    <property type="match status" value="2"/>
</dbReference>
<dbReference type="Pfam" id="PF00989">
    <property type="entry name" value="PAS"/>
    <property type="match status" value="1"/>
</dbReference>
<evidence type="ECO:0000256" key="3">
    <source>
        <dbReference type="ARBA" id="ARBA00022553"/>
    </source>
</evidence>
<evidence type="ECO:0000256" key="6">
    <source>
        <dbReference type="PROSITE-ProRule" id="PRU00169"/>
    </source>
</evidence>
<dbReference type="Gene3D" id="3.40.50.2300">
    <property type="match status" value="1"/>
</dbReference>